<feature type="region of interest" description="Disordered" evidence="3">
    <location>
        <begin position="347"/>
        <end position="396"/>
    </location>
</feature>
<evidence type="ECO:0000256" key="3">
    <source>
        <dbReference type="SAM" id="MobiDB-lite"/>
    </source>
</evidence>
<dbReference type="Proteomes" id="UP001431209">
    <property type="component" value="Unassembled WGS sequence"/>
</dbReference>
<keyword evidence="7" id="KW-1185">Reference proteome</keyword>
<organism evidence="6 7">
    <name type="scientific">Acrasis kona</name>
    <dbReference type="NCBI Taxonomy" id="1008807"/>
    <lineage>
        <taxon>Eukaryota</taxon>
        <taxon>Discoba</taxon>
        <taxon>Heterolobosea</taxon>
        <taxon>Tetramitia</taxon>
        <taxon>Eutetramitia</taxon>
        <taxon>Acrasidae</taxon>
        <taxon>Acrasis</taxon>
    </lineage>
</organism>
<sequence length="396" mass="45980">MSEESKGCKVSGYEFYRSIGSPKYILAPMVDQSELAFRLLCKNHGTQLTYTPMFHSRVWVDHKEYRNRHWQVVAGEGPMFVQFCGNEPETVLEATRLCMELPHARDIVAAFDLNLGCPQRIAQRGRYGSYLMEEQDVIRRIVETMHRESEVPITCKVRIFPDVQHTLKYAEMLRDAGCQLLTVHGRTREQRGVKQGLADWDQIKMVREHIKDIPVIANGNIQTFEDVTKCMEYTGVDGIMSAVGLLENPALFSNQDDYDRAELALEYLDLTDRPNHNPPNVSYTKSHIFKVMLKEWMCFPDLRDAVQYSGTKEEMRKIIKEADSRKKERPDDWRTFYLNNFKETCQQRRQAKSSRKRKHNQQDTSDGNVEEQNTPTKIDKRDGSLVDGNVEQQTNE</sequence>
<feature type="compositionally biased region" description="Polar residues" evidence="3">
    <location>
        <begin position="362"/>
        <end position="376"/>
    </location>
</feature>
<evidence type="ECO:0000256" key="2">
    <source>
        <dbReference type="ARBA" id="ARBA00023027"/>
    </source>
</evidence>
<dbReference type="EMBL" id="JAOPGA020001164">
    <property type="protein sequence ID" value="KAL0485753.1"/>
    <property type="molecule type" value="Genomic_DNA"/>
</dbReference>
<dbReference type="Pfam" id="PF01207">
    <property type="entry name" value="Dus"/>
    <property type="match status" value="1"/>
</dbReference>
<evidence type="ECO:0000313" key="7">
    <source>
        <dbReference type="Proteomes" id="UP001431209"/>
    </source>
</evidence>
<gene>
    <name evidence="6" type="ORF">AKO1_003265</name>
    <name evidence="5" type="ORF">AKO1_015018</name>
</gene>
<evidence type="ECO:0000259" key="4">
    <source>
        <dbReference type="Pfam" id="PF01207"/>
    </source>
</evidence>
<protein>
    <submittedName>
        <fullName evidence="6">Dus1l</fullName>
    </submittedName>
</protein>
<feature type="compositionally biased region" description="Basic residues" evidence="3">
    <location>
        <begin position="349"/>
        <end position="359"/>
    </location>
</feature>
<evidence type="ECO:0000313" key="5">
    <source>
        <dbReference type="EMBL" id="KAL0479509.1"/>
    </source>
</evidence>
<keyword evidence="2" id="KW-0520">NAD</keyword>
<dbReference type="InterPro" id="IPR013785">
    <property type="entry name" value="Aldolase_TIM"/>
</dbReference>
<dbReference type="EMBL" id="JAOPGA020000574">
    <property type="protein sequence ID" value="KAL0479509.1"/>
    <property type="molecule type" value="Genomic_DNA"/>
</dbReference>
<evidence type="ECO:0000256" key="1">
    <source>
        <dbReference type="ARBA" id="ARBA00022857"/>
    </source>
</evidence>
<dbReference type="PANTHER" id="PTHR11082:SF5">
    <property type="entry name" value="TRNA-DIHYDROURIDINE(16_17) SYNTHASE [NAD(P)(+)]-LIKE"/>
    <property type="match status" value="1"/>
</dbReference>
<proteinExistence type="predicted"/>
<dbReference type="Gene3D" id="3.20.20.70">
    <property type="entry name" value="Aldolase class I"/>
    <property type="match status" value="1"/>
</dbReference>
<dbReference type="InterPro" id="IPR035587">
    <property type="entry name" value="DUS-like_FMN-bd"/>
</dbReference>
<name>A0AAW2Z9W1_9EUKA</name>
<comment type="caution">
    <text evidence="6">The sequence shown here is derived from an EMBL/GenBank/DDBJ whole genome shotgun (WGS) entry which is preliminary data.</text>
</comment>
<reference evidence="6 7" key="1">
    <citation type="submission" date="2024-03" db="EMBL/GenBank/DDBJ databases">
        <title>The Acrasis kona genome and developmental transcriptomes reveal deep origins of eukaryotic multicellular pathways.</title>
        <authorList>
            <person name="Sheikh S."/>
            <person name="Fu C.-J."/>
            <person name="Brown M.W."/>
            <person name="Baldauf S.L."/>
        </authorList>
    </citation>
    <scope>NUCLEOTIDE SEQUENCE [LARGE SCALE GENOMIC DNA]</scope>
    <source>
        <strain evidence="6 7">ATCC MYA-3509</strain>
    </source>
</reference>
<dbReference type="SUPFAM" id="SSF51395">
    <property type="entry name" value="FMN-linked oxidoreductases"/>
    <property type="match status" value="1"/>
</dbReference>
<dbReference type="CDD" id="cd02801">
    <property type="entry name" value="DUS_like_FMN"/>
    <property type="match status" value="1"/>
</dbReference>
<dbReference type="GO" id="GO:0017150">
    <property type="term" value="F:tRNA dihydrouridine synthase activity"/>
    <property type="evidence" value="ECO:0007669"/>
    <property type="project" value="TreeGrafter"/>
</dbReference>
<accession>A0AAW2Z9W1</accession>
<dbReference type="AlphaFoldDB" id="A0AAW2Z9W1"/>
<evidence type="ECO:0000313" key="6">
    <source>
        <dbReference type="EMBL" id="KAL0485753.1"/>
    </source>
</evidence>
<dbReference type="PANTHER" id="PTHR11082">
    <property type="entry name" value="TRNA-DIHYDROURIDINE SYNTHASE"/>
    <property type="match status" value="1"/>
</dbReference>
<feature type="domain" description="DUS-like FMN-binding" evidence="4">
    <location>
        <begin position="25"/>
        <end position="263"/>
    </location>
</feature>
<keyword evidence="1" id="KW-0521">NADP</keyword>